<feature type="transmembrane region" description="Helical" evidence="8">
    <location>
        <begin position="144"/>
        <end position="171"/>
    </location>
</feature>
<dbReference type="OrthoDB" id="9776648at2"/>
<feature type="transmembrane region" description="Helical" evidence="8">
    <location>
        <begin position="68"/>
        <end position="91"/>
    </location>
</feature>
<comment type="subcellular location">
    <subcellularLocation>
        <location evidence="1">Cell inner membrane</location>
        <topology evidence="1">Multi-pass membrane protein</topology>
    </subcellularLocation>
    <subcellularLocation>
        <location evidence="8">Cell membrane</location>
        <topology evidence="8">Multi-pass membrane protein</topology>
    </subcellularLocation>
</comment>
<organism evidence="10 11">
    <name type="scientific">Blastococcus saxobsidens (strain DD2)</name>
    <dbReference type="NCBI Taxonomy" id="1146883"/>
    <lineage>
        <taxon>Bacteria</taxon>
        <taxon>Bacillati</taxon>
        <taxon>Actinomycetota</taxon>
        <taxon>Actinomycetes</taxon>
        <taxon>Geodermatophilales</taxon>
        <taxon>Geodermatophilaceae</taxon>
        <taxon>Blastococcus</taxon>
    </lineage>
</organism>
<dbReference type="CDD" id="cd06261">
    <property type="entry name" value="TM_PBP2"/>
    <property type="match status" value="1"/>
</dbReference>
<dbReference type="Pfam" id="PF00528">
    <property type="entry name" value="BPD_transp_1"/>
    <property type="match status" value="2"/>
</dbReference>
<feature type="domain" description="ABC transmembrane type-1" evidence="9">
    <location>
        <begin position="359"/>
        <end position="547"/>
    </location>
</feature>
<dbReference type="SUPFAM" id="SSF161098">
    <property type="entry name" value="MetI-like"/>
    <property type="match status" value="2"/>
</dbReference>
<evidence type="ECO:0000256" key="7">
    <source>
        <dbReference type="ARBA" id="ARBA00023136"/>
    </source>
</evidence>
<dbReference type="Proteomes" id="UP000007517">
    <property type="component" value="Chromosome"/>
</dbReference>
<keyword evidence="5 8" id="KW-0812">Transmembrane</keyword>
<feature type="transmembrane region" description="Helical" evidence="8">
    <location>
        <begin position="522"/>
        <end position="544"/>
    </location>
</feature>
<dbReference type="PROSITE" id="PS50928">
    <property type="entry name" value="ABC_TM1"/>
    <property type="match status" value="2"/>
</dbReference>
<evidence type="ECO:0000256" key="6">
    <source>
        <dbReference type="ARBA" id="ARBA00022989"/>
    </source>
</evidence>
<feature type="domain" description="ABC transmembrane type-1" evidence="9">
    <location>
        <begin position="68"/>
        <end position="271"/>
    </location>
</feature>
<dbReference type="AlphaFoldDB" id="H6RNH9"/>
<sequence>MHRGGAPILIRELLIRPSLIRRSATVAVLALVVALVAFPLLRLGAVLWQESDGDLARILGTARLGTAVRNTLLLAAAVTAAAVPLGVAIALVLRRPDLPGRTFWRVAVLLPVVVPDFVLGYSWTQAYARAGFTDTVAGLHWAGLLGPVGVWVVLVVNAAPLVYLITAAGLAARAEPDLERAARVSGAGSGTALLTVTLQLLLPAVAAAAVLVFVLTLGSFAIPQVLGAPAGFSTVTTRIYADLSVGGDPASFLEAVALALLLVVLAAVCVAPADALLGPRLRTERSAGAQGTSAVAGSRPVRRAQALVLAGYLVLTVALPLAALALAAVTRALGIPPTPGNWTLDHFREVLTPRTVEALGRSLALALAAASLLVLLGALVAVLERRRAGRATGTLITLTLVLPGSTLAVGLLIAYGRWLSGTLTLILLAYLAKLWAFAHRPIAGALDRLPPDELRAARVSGAGALTAVRTVALRPLAPALLAAWLICFLTALYEVTMSSLLYGPGTETLAVVVLNSQELGRIGPTAALSMVLSLLLAVPALALWPVFRTLRAGGGAPPAGFRTDMTRAG</sequence>
<protein>
    <submittedName>
        <fullName evidence="10">Transmembrane component of ABC transporter</fullName>
    </submittedName>
</protein>
<comment type="similarity">
    <text evidence="8">Belongs to the binding-protein-dependent transport system permease family.</text>
</comment>
<dbReference type="InterPro" id="IPR000515">
    <property type="entry name" value="MetI-like"/>
</dbReference>
<evidence type="ECO:0000313" key="10">
    <source>
        <dbReference type="EMBL" id="CCG03926.1"/>
    </source>
</evidence>
<dbReference type="STRING" id="1146883.BLASA_3055"/>
<evidence type="ECO:0000256" key="2">
    <source>
        <dbReference type="ARBA" id="ARBA00022448"/>
    </source>
</evidence>
<dbReference type="Gene3D" id="1.10.3720.10">
    <property type="entry name" value="MetI-like"/>
    <property type="match status" value="2"/>
</dbReference>
<dbReference type="PANTHER" id="PTHR43357">
    <property type="entry name" value="INNER MEMBRANE ABC TRANSPORTER PERMEASE PROTEIN YDCV"/>
    <property type="match status" value="1"/>
</dbReference>
<evidence type="ECO:0000256" key="4">
    <source>
        <dbReference type="ARBA" id="ARBA00022519"/>
    </source>
</evidence>
<keyword evidence="4" id="KW-0997">Cell inner membrane</keyword>
<feature type="transmembrane region" description="Helical" evidence="8">
    <location>
        <begin position="421"/>
        <end position="438"/>
    </location>
</feature>
<keyword evidence="3" id="KW-1003">Cell membrane</keyword>
<evidence type="ECO:0000256" key="5">
    <source>
        <dbReference type="ARBA" id="ARBA00022692"/>
    </source>
</evidence>
<proteinExistence type="inferred from homology"/>
<dbReference type="KEGG" id="bsd:BLASA_3055"/>
<evidence type="ECO:0000256" key="1">
    <source>
        <dbReference type="ARBA" id="ARBA00004429"/>
    </source>
</evidence>
<evidence type="ECO:0000259" key="9">
    <source>
        <dbReference type="PROSITE" id="PS50928"/>
    </source>
</evidence>
<dbReference type="GO" id="GO:0055085">
    <property type="term" value="P:transmembrane transport"/>
    <property type="evidence" value="ECO:0007669"/>
    <property type="project" value="InterPro"/>
</dbReference>
<keyword evidence="6 8" id="KW-1133">Transmembrane helix</keyword>
<keyword evidence="11" id="KW-1185">Reference proteome</keyword>
<evidence type="ECO:0000256" key="8">
    <source>
        <dbReference type="RuleBase" id="RU363032"/>
    </source>
</evidence>
<feature type="transmembrane region" description="Helical" evidence="8">
    <location>
        <begin position="306"/>
        <end position="329"/>
    </location>
</feature>
<feature type="transmembrane region" description="Helical" evidence="8">
    <location>
        <begin position="26"/>
        <end position="48"/>
    </location>
</feature>
<feature type="transmembrane region" description="Helical" evidence="8">
    <location>
        <begin position="395"/>
        <end position="415"/>
    </location>
</feature>
<dbReference type="GO" id="GO:0005886">
    <property type="term" value="C:plasma membrane"/>
    <property type="evidence" value="ECO:0007669"/>
    <property type="project" value="UniProtKB-SubCell"/>
</dbReference>
<dbReference type="PANTHER" id="PTHR43357:SF4">
    <property type="entry name" value="INNER MEMBRANE ABC TRANSPORTER PERMEASE PROTEIN YDCV"/>
    <property type="match status" value="1"/>
</dbReference>
<evidence type="ECO:0000256" key="3">
    <source>
        <dbReference type="ARBA" id="ARBA00022475"/>
    </source>
</evidence>
<keyword evidence="2 8" id="KW-0813">Transport</keyword>
<reference evidence="10 11" key="1">
    <citation type="journal article" date="2012" name="J. Bacteriol.">
        <title>Genome Sequence of Blastococcus saxobsidens DD2, a Stone-Inhabiting Bacterium.</title>
        <authorList>
            <person name="Chouaia B."/>
            <person name="Crotti E."/>
            <person name="Brusetti L."/>
            <person name="Daffonchio D."/>
            <person name="Essoussi I."/>
            <person name="Nouioui I."/>
            <person name="Sbissi I."/>
            <person name="Ghodhbane-Gtari F."/>
            <person name="Gtari M."/>
            <person name="Vacherie B."/>
            <person name="Barbe V."/>
            <person name="Medigue C."/>
            <person name="Gury J."/>
            <person name="Pujic P."/>
            <person name="Normand P."/>
        </authorList>
    </citation>
    <scope>NUCLEOTIDE SEQUENCE [LARGE SCALE GENOMIC DNA]</scope>
    <source>
        <strain evidence="10 11">DD2</strain>
    </source>
</reference>
<name>H6RNH9_BLASD</name>
<feature type="transmembrane region" description="Helical" evidence="8">
    <location>
        <begin position="255"/>
        <end position="277"/>
    </location>
</feature>
<gene>
    <name evidence="10" type="ordered locus">BLASA_3055</name>
</gene>
<accession>H6RNH9</accession>
<feature type="transmembrane region" description="Helical" evidence="8">
    <location>
        <begin position="103"/>
        <end position="124"/>
    </location>
</feature>
<dbReference type="EMBL" id="FO117623">
    <property type="protein sequence ID" value="CCG03926.1"/>
    <property type="molecule type" value="Genomic_DNA"/>
</dbReference>
<feature type="transmembrane region" description="Helical" evidence="8">
    <location>
        <begin position="192"/>
        <end position="222"/>
    </location>
</feature>
<evidence type="ECO:0000313" key="11">
    <source>
        <dbReference type="Proteomes" id="UP000007517"/>
    </source>
</evidence>
<feature type="transmembrane region" description="Helical" evidence="8">
    <location>
        <begin position="479"/>
        <end position="502"/>
    </location>
</feature>
<keyword evidence="7 8" id="KW-0472">Membrane</keyword>
<dbReference type="eggNOG" id="COG1178">
    <property type="taxonomic scope" value="Bacteria"/>
</dbReference>
<reference evidence="11" key="2">
    <citation type="submission" date="2012-02" db="EMBL/GenBank/DDBJ databases">
        <title>Complete genome sequence of Blastococcus saxobsidens strain DD2.</title>
        <authorList>
            <person name="Genoscope."/>
        </authorList>
    </citation>
    <scope>NUCLEOTIDE SEQUENCE [LARGE SCALE GENOMIC DNA]</scope>
    <source>
        <strain evidence="11">DD2</strain>
    </source>
</reference>
<dbReference type="HOGENOM" id="CLU_495802_0_0_11"/>
<dbReference type="InterPro" id="IPR035906">
    <property type="entry name" value="MetI-like_sf"/>
</dbReference>
<feature type="transmembrane region" description="Helical" evidence="8">
    <location>
        <begin position="363"/>
        <end position="383"/>
    </location>
</feature>